<evidence type="ECO:0000256" key="8">
    <source>
        <dbReference type="SAM" id="Phobius"/>
    </source>
</evidence>
<dbReference type="GO" id="GO:0006508">
    <property type="term" value="P:proteolysis"/>
    <property type="evidence" value="ECO:0007669"/>
    <property type="project" value="UniProtKB-KW"/>
</dbReference>
<name>A0AAD3DD66_9CHLO</name>
<evidence type="ECO:0000259" key="9">
    <source>
        <dbReference type="Pfam" id="PF01694"/>
    </source>
</evidence>
<evidence type="ECO:0000256" key="3">
    <source>
        <dbReference type="ARBA" id="ARBA00022670"/>
    </source>
</evidence>
<dbReference type="GO" id="GO:0016020">
    <property type="term" value="C:membrane"/>
    <property type="evidence" value="ECO:0007669"/>
    <property type="project" value="UniProtKB-SubCell"/>
</dbReference>
<accession>A0AAD3DD66</accession>
<feature type="transmembrane region" description="Helical" evidence="8">
    <location>
        <begin position="103"/>
        <end position="122"/>
    </location>
</feature>
<comment type="caution">
    <text evidence="10">The sequence shown here is derived from an EMBL/GenBank/DDBJ whole genome shotgun (WGS) entry which is preliminary data.</text>
</comment>
<dbReference type="InterPro" id="IPR035952">
    <property type="entry name" value="Rhomboid-like_sf"/>
</dbReference>
<dbReference type="Pfam" id="PF01694">
    <property type="entry name" value="Rhomboid"/>
    <property type="match status" value="1"/>
</dbReference>
<dbReference type="SUPFAM" id="SSF144091">
    <property type="entry name" value="Rhomboid-like"/>
    <property type="match status" value="1"/>
</dbReference>
<keyword evidence="5" id="KW-0378">Hydrolase</keyword>
<dbReference type="InterPro" id="IPR022764">
    <property type="entry name" value="Peptidase_S54_rhomboid_dom"/>
</dbReference>
<evidence type="ECO:0000256" key="7">
    <source>
        <dbReference type="ARBA" id="ARBA00023136"/>
    </source>
</evidence>
<organism evidence="10 11">
    <name type="scientific">Astrephomene gubernaculifera</name>
    <dbReference type="NCBI Taxonomy" id="47775"/>
    <lineage>
        <taxon>Eukaryota</taxon>
        <taxon>Viridiplantae</taxon>
        <taxon>Chlorophyta</taxon>
        <taxon>core chlorophytes</taxon>
        <taxon>Chlorophyceae</taxon>
        <taxon>CS clade</taxon>
        <taxon>Chlamydomonadales</taxon>
        <taxon>Astrephomenaceae</taxon>
        <taxon>Astrephomene</taxon>
    </lineage>
</organism>
<protein>
    <recommendedName>
        <fullName evidence="9">Peptidase S54 rhomboid domain-containing protein</fullName>
    </recommendedName>
</protein>
<feature type="transmembrane region" description="Helical" evidence="8">
    <location>
        <begin position="20"/>
        <end position="44"/>
    </location>
</feature>
<reference evidence="10 11" key="1">
    <citation type="journal article" date="2021" name="Sci. Rep.">
        <title>Genome sequencing of the multicellular alga Astrephomene provides insights into convergent evolution of germ-soma differentiation.</title>
        <authorList>
            <person name="Yamashita S."/>
            <person name="Yamamoto K."/>
            <person name="Matsuzaki R."/>
            <person name="Suzuki S."/>
            <person name="Yamaguchi H."/>
            <person name="Hirooka S."/>
            <person name="Minakuchi Y."/>
            <person name="Miyagishima S."/>
            <person name="Kawachi M."/>
            <person name="Toyoda A."/>
            <person name="Nozaki H."/>
        </authorList>
    </citation>
    <scope>NUCLEOTIDE SEQUENCE [LARGE SCALE GENOMIC DNA]</scope>
    <source>
        <strain evidence="10 11">NIES-4017</strain>
    </source>
</reference>
<keyword evidence="11" id="KW-1185">Reference proteome</keyword>
<evidence type="ECO:0000256" key="2">
    <source>
        <dbReference type="ARBA" id="ARBA00009045"/>
    </source>
</evidence>
<dbReference type="PANTHER" id="PTHR43066:SF1">
    <property type="entry name" value="RHOMBOID PROTEIN 2"/>
    <property type="match status" value="1"/>
</dbReference>
<comment type="subcellular location">
    <subcellularLocation>
        <location evidence="1">Membrane</location>
        <topology evidence="1">Multi-pass membrane protein</topology>
    </subcellularLocation>
</comment>
<feature type="transmembrane region" description="Helical" evidence="8">
    <location>
        <begin position="65"/>
        <end position="83"/>
    </location>
</feature>
<feature type="domain" description="Peptidase S54 rhomboid" evidence="9">
    <location>
        <begin position="63"/>
        <end position="123"/>
    </location>
</feature>
<evidence type="ECO:0000256" key="1">
    <source>
        <dbReference type="ARBA" id="ARBA00004141"/>
    </source>
</evidence>
<dbReference type="PANTHER" id="PTHR43066">
    <property type="entry name" value="RHOMBOID-RELATED PROTEIN"/>
    <property type="match status" value="1"/>
</dbReference>
<feature type="non-terminal residue" evidence="10">
    <location>
        <position position="1"/>
    </location>
</feature>
<keyword evidence="3" id="KW-0645">Protease</keyword>
<gene>
    <name evidence="10" type="ORF">Agub_g45</name>
</gene>
<evidence type="ECO:0000256" key="6">
    <source>
        <dbReference type="ARBA" id="ARBA00022989"/>
    </source>
</evidence>
<keyword evidence="4 8" id="KW-0812">Transmembrane</keyword>
<keyword evidence="6 8" id="KW-1133">Transmembrane helix</keyword>
<dbReference type="EMBL" id="BMAR01000001">
    <property type="protein sequence ID" value="GFR39585.1"/>
    <property type="molecule type" value="Genomic_DNA"/>
</dbReference>
<dbReference type="Gene3D" id="1.20.1540.10">
    <property type="entry name" value="Rhomboid-like"/>
    <property type="match status" value="1"/>
</dbReference>
<dbReference type="AlphaFoldDB" id="A0AAD3DD66"/>
<evidence type="ECO:0000313" key="10">
    <source>
        <dbReference type="EMBL" id="GFR39585.1"/>
    </source>
</evidence>
<sequence length="126" mass="14023">MAVAGSPRTLSPIVATVQDWYRSLPLCTKALFSLLTGIFVLQLATGYDTNRICLSTDLVVRHHQVYRLITAPFFHLGPWHLLFNMMTFVHIGSSLERNVGSVQFLHISLLLVVAEGLLYLALELAA</sequence>
<comment type="similarity">
    <text evidence="2">Belongs to the peptidase S54 family.</text>
</comment>
<dbReference type="Proteomes" id="UP001054857">
    <property type="component" value="Unassembled WGS sequence"/>
</dbReference>
<evidence type="ECO:0000313" key="11">
    <source>
        <dbReference type="Proteomes" id="UP001054857"/>
    </source>
</evidence>
<proteinExistence type="inferred from homology"/>
<evidence type="ECO:0000256" key="4">
    <source>
        <dbReference type="ARBA" id="ARBA00022692"/>
    </source>
</evidence>
<dbReference type="GO" id="GO:0004252">
    <property type="term" value="F:serine-type endopeptidase activity"/>
    <property type="evidence" value="ECO:0007669"/>
    <property type="project" value="InterPro"/>
</dbReference>
<keyword evidence="7 8" id="KW-0472">Membrane</keyword>
<evidence type="ECO:0000256" key="5">
    <source>
        <dbReference type="ARBA" id="ARBA00022801"/>
    </source>
</evidence>